<keyword evidence="11" id="KW-1185">Reference proteome</keyword>
<comment type="caution">
    <text evidence="10">The sequence shown here is derived from an EMBL/GenBank/DDBJ whole genome shotgun (WGS) entry which is preliminary data.</text>
</comment>
<comment type="subcellular location">
    <subcellularLocation>
        <location evidence="6">Cytoplasm</location>
    </subcellularLocation>
    <text evidence="6">May associate with membranes.</text>
</comment>
<sequence>MENVILAGCQLPGQTDDHFESSLHELVALTKTAGGQVVGVLTQKRQQIDSATYIGKGKLQELEALEKQLGAETIIFNAELSPGQQGRLSSILYAKILDRTQLILDIFAMRARSKEGKLQVELAQLQYLLPRLSGMGQSLSRLGGGIGTRGPGETKLETDRRYIRNRMKDIGLQLQNVVSHRQRYRDRRVDRNQCQIALVGYTNAGKSTLFNQLTSAHTYEENQLFATLDPLTRKLRLPDGFTCLLSDTVGFIQDLPTQLVAAFRSTLEEAAGAQLIIHVIDASDPDLLIHEQTVRELMTDLGADQIPVLTLYNKKDLLRTAFIAPKDAILVAARDSADRQLILNAIEDFLILQMAPYRCRIPASSGSLLNDITKYSILKEQRYIEETQSYEVAGFIYPETPLGSKLLKSSDGEDGEN</sequence>
<comment type="subunit">
    <text evidence="6">Monomer. Associates with the 50S ribosomal subunit.</text>
</comment>
<accession>A0A4Z0GUG6</accession>
<organism evidence="10 11">
    <name type="scientific">Sporolactobacillus shoreae</name>
    <dbReference type="NCBI Taxonomy" id="1465501"/>
    <lineage>
        <taxon>Bacteria</taxon>
        <taxon>Bacillati</taxon>
        <taxon>Bacillota</taxon>
        <taxon>Bacilli</taxon>
        <taxon>Bacillales</taxon>
        <taxon>Sporolactobacillaceae</taxon>
        <taxon>Sporolactobacillus</taxon>
    </lineage>
</organism>
<dbReference type="InterPro" id="IPR042108">
    <property type="entry name" value="GTPase_HflX_N_sf"/>
</dbReference>
<dbReference type="GO" id="GO:0043022">
    <property type="term" value="F:ribosome binding"/>
    <property type="evidence" value="ECO:0007669"/>
    <property type="project" value="TreeGrafter"/>
</dbReference>
<name>A0A4Z0GUG6_9BACL</name>
<evidence type="ECO:0000259" key="9">
    <source>
        <dbReference type="PROSITE" id="PS51705"/>
    </source>
</evidence>
<feature type="binding site" evidence="7">
    <location>
        <begin position="225"/>
        <end position="229"/>
    </location>
    <ligand>
        <name>GTP</name>
        <dbReference type="ChEBI" id="CHEBI:37565"/>
    </ligand>
</feature>
<dbReference type="InterPro" id="IPR016496">
    <property type="entry name" value="GTPase_HflX"/>
</dbReference>
<dbReference type="FunFam" id="3.40.50.11060:FF:000001">
    <property type="entry name" value="GTPase HflX"/>
    <property type="match status" value="1"/>
</dbReference>
<dbReference type="SUPFAM" id="SSF52540">
    <property type="entry name" value="P-loop containing nucleoside triphosphate hydrolases"/>
    <property type="match status" value="1"/>
</dbReference>
<dbReference type="GO" id="GO:0005737">
    <property type="term" value="C:cytoplasm"/>
    <property type="evidence" value="ECO:0007669"/>
    <property type="project" value="UniProtKB-SubCell"/>
</dbReference>
<dbReference type="CDD" id="cd01878">
    <property type="entry name" value="HflX"/>
    <property type="match status" value="1"/>
</dbReference>
<dbReference type="HAMAP" id="MF_00900">
    <property type="entry name" value="GTPase_HflX"/>
    <property type="match status" value="1"/>
</dbReference>
<keyword evidence="3 6" id="KW-0547">Nucleotide-binding</keyword>
<keyword evidence="2 8" id="KW-0479">Metal-binding</keyword>
<evidence type="ECO:0000256" key="8">
    <source>
        <dbReference type="PIRSR" id="PIRSR006809-2"/>
    </source>
</evidence>
<feature type="domain" description="Hflx-type G" evidence="9">
    <location>
        <begin position="194"/>
        <end position="354"/>
    </location>
</feature>
<gene>
    <name evidence="6 10" type="primary">hflX</name>
    <name evidence="10" type="ORF">E4665_01475</name>
</gene>
<feature type="binding site" evidence="8">
    <location>
        <position position="207"/>
    </location>
    <ligand>
        <name>Mg(2+)</name>
        <dbReference type="ChEBI" id="CHEBI:18420"/>
    </ligand>
</feature>
<dbReference type="InterPro" id="IPR032305">
    <property type="entry name" value="GTP-bd_M"/>
</dbReference>
<dbReference type="RefSeq" id="WP_135347020.1">
    <property type="nucleotide sequence ID" value="NZ_SRJD01000001.1"/>
</dbReference>
<dbReference type="NCBIfam" id="TIGR03156">
    <property type="entry name" value="GTP_HflX"/>
    <property type="match status" value="1"/>
</dbReference>
<dbReference type="PRINTS" id="PR00326">
    <property type="entry name" value="GTP1OBG"/>
</dbReference>
<comment type="cofactor">
    <cofactor evidence="8">
        <name>Mg(2+)</name>
        <dbReference type="ChEBI" id="CHEBI:18420"/>
    </cofactor>
</comment>
<keyword evidence="1 6" id="KW-0963">Cytoplasm</keyword>
<evidence type="ECO:0000313" key="10">
    <source>
        <dbReference type="EMBL" id="TGB00375.1"/>
    </source>
</evidence>
<dbReference type="EMBL" id="SRJD01000001">
    <property type="protein sequence ID" value="TGB00375.1"/>
    <property type="molecule type" value="Genomic_DNA"/>
</dbReference>
<evidence type="ECO:0000256" key="2">
    <source>
        <dbReference type="ARBA" id="ARBA00022723"/>
    </source>
</evidence>
<dbReference type="Proteomes" id="UP000298347">
    <property type="component" value="Unassembled WGS sequence"/>
</dbReference>
<evidence type="ECO:0000256" key="6">
    <source>
        <dbReference type="HAMAP-Rule" id="MF_00900"/>
    </source>
</evidence>
<evidence type="ECO:0000256" key="3">
    <source>
        <dbReference type="ARBA" id="ARBA00022741"/>
    </source>
</evidence>
<feature type="binding site" evidence="7">
    <location>
        <begin position="247"/>
        <end position="250"/>
    </location>
    <ligand>
        <name>GTP</name>
        <dbReference type="ChEBI" id="CHEBI:37565"/>
    </ligand>
</feature>
<dbReference type="GO" id="GO:0003924">
    <property type="term" value="F:GTPase activity"/>
    <property type="evidence" value="ECO:0007669"/>
    <property type="project" value="UniProtKB-UniRule"/>
</dbReference>
<evidence type="ECO:0000256" key="4">
    <source>
        <dbReference type="ARBA" id="ARBA00022842"/>
    </source>
</evidence>
<dbReference type="Gene3D" id="6.10.250.2860">
    <property type="match status" value="1"/>
</dbReference>
<proteinExistence type="inferred from homology"/>
<dbReference type="OrthoDB" id="9812272at2"/>
<keyword evidence="4 8" id="KW-0460">Magnesium</keyword>
<dbReference type="Pfam" id="PF01926">
    <property type="entry name" value="MMR_HSR1"/>
    <property type="match status" value="1"/>
</dbReference>
<dbReference type="AlphaFoldDB" id="A0A4Z0GUG6"/>
<dbReference type="InterPro" id="IPR025121">
    <property type="entry name" value="GTPase_HflX_N"/>
</dbReference>
<dbReference type="GO" id="GO:0046872">
    <property type="term" value="F:metal ion binding"/>
    <property type="evidence" value="ECO:0007669"/>
    <property type="project" value="UniProtKB-KW"/>
</dbReference>
<feature type="binding site" evidence="7">
    <location>
        <begin position="200"/>
        <end position="207"/>
    </location>
    <ligand>
        <name>GTP</name>
        <dbReference type="ChEBI" id="CHEBI:37565"/>
    </ligand>
</feature>
<dbReference type="Gene3D" id="3.40.50.300">
    <property type="entry name" value="P-loop containing nucleotide triphosphate hydrolases"/>
    <property type="match status" value="1"/>
</dbReference>
<keyword evidence="5 6" id="KW-0342">GTP-binding</keyword>
<evidence type="ECO:0000256" key="5">
    <source>
        <dbReference type="ARBA" id="ARBA00023134"/>
    </source>
</evidence>
<evidence type="ECO:0000313" key="11">
    <source>
        <dbReference type="Proteomes" id="UP000298347"/>
    </source>
</evidence>
<dbReference type="Pfam" id="PF13167">
    <property type="entry name" value="GTP-bdg_N"/>
    <property type="match status" value="1"/>
</dbReference>
<comment type="function">
    <text evidence="6">GTPase that associates with the 50S ribosomal subunit and may have a role during protein synthesis or ribosome biogenesis.</text>
</comment>
<comment type="similarity">
    <text evidence="6">Belongs to the TRAFAC class OBG-HflX-like GTPase superfamily. HflX GTPase family.</text>
</comment>
<reference evidence="10 11" key="1">
    <citation type="journal article" date="2015" name="Int. J. Syst. Evol. Microbiol.">
        <title>Sporolactobacillus shoreae sp. nov. and Sporolactobacillus spathodeae sp. nov., two spore-forming lactic acid bacteria isolated from tree barks in Thailand.</title>
        <authorList>
            <person name="Thamacharoensuk T."/>
            <person name="Kitahara M."/>
            <person name="Ohkuma M."/>
            <person name="Thongchul N."/>
            <person name="Tanasupawat S."/>
        </authorList>
    </citation>
    <scope>NUCLEOTIDE SEQUENCE [LARGE SCALE GENOMIC DNA]</scope>
    <source>
        <strain evidence="10 11">BK92</strain>
    </source>
</reference>
<evidence type="ECO:0000256" key="1">
    <source>
        <dbReference type="ARBA" id="ARBA00022490"/>
    </source>
</evidence>
<dbReference type="Gene3D" id="3.40.50.11060">
    <property type="entry name" value="GTPase HflX, N-terminal domain"/>
    <property type="match status" value="1"/>
</dbReference>
<feature type="binding site" evidence="8">
    <location>
        <position position="227"/>
    </location>
    <ligand>
        <name>Mg(2+)</name>
        <dbReference type="ChEBI" id="CHEBI:18420"/>
    </ligand>
</feature>
<dbReference type="InterPro" id="IPR006073">
    <property type="entry name" value="GTP-bd"/>
</dbReference>
<dbReference type="PROSITE" id="PS51705">
    <property type="entry name" value="G_HFLX"/>
    <property type="match status" value="1"/>
</dbReference>
<feature type="binding site" evidence="7">
    <location>
        <begin position="313"/>
        <end position="316"/>
    </location>
    <ligand>
        <name>GTP</name>
        <dbReference type="ChEBI" id="CHEBI:37565"/>
    </ligand>
</feature>
<protein>
    <recommendedName>
        <fullName evidence="6">GTPase HflX</fullName>
    </recommendedName>
    <alternativeName>
        <fullName evidence="6">GTP-binding protein HflX</fullName>
    </alternativeName>
</protein>
<dbReference type="Pfam" id="PF16360">
    <property type="entry name" value="GTP-bdg_M"/>
    <property type="match status" value="1"/>
</dbReference>
<dbReference type="PANTHER" id="PTHR10229:SF0">
    <property type="entry name" value="GTP-BINDING PROTEIN 6-RELATED"/>
    <property type="match status" value="1"/>
</dbReference>
<evidence type="ECO:0000256" key="7">
    <source>
        <dbReference type="PIRSR" id="PIRSR006809-1"/>
    </source>
</evidence>
<dbReference type="PANTHER" id="PTHR10229">
    <property type="entry name" value="GTP-BINDING PROTEIN HFLX"/>
    <property type="match status" value="1"/>
</dbReference>
<dbReference type="InterPro" id="IPR027417">
    <property type="entry name" value="P-loop_NTPase"/>
</dbReference>
<dbReference type="InterPro" id="IPR030394">
    <property type="entry name" value="G_HFLX_dom"/>
</dbReference>
<dbReference type="PIRSF" id="PIRSF006809">
    <property type="entry name" value="GTP-binding_hflX_prd"/>
    <property type="match status" value="1"/>
</dbReference>
<dbReference type="GO" id="GO:0005525">
    <property type="term" value="F:GTP binding"/>
    <property type="evidence" value="ECO:0007669"/>
    <property type="project" value="UniProtKB-UniRule"/>
</dbReference>